<sequence length="31" mass="3822">MLTECRNKTTMLDDLVRVLGHVWRHRDWALR</sequence>
<name>A0AAD9K504_9ANNE</name>
<dbReference type="AlphaFoldDB" id="A0AAD9K504"/>
<organism evidence="1 2">
    <name type="scientific">Paralvinella palmiformis</name>
    <dbReference type="NCBI Taxonomy" id="53620"/>
    <lineage>
        <taxon>Eukaryota</taxon>
        <taxon>Metazoa</taxon>
        <taxon>Spiralia</taxon>
        <taxon>Lophotrochozoa</taxon>
        <taxon>Annelida</taxon>
        <taxon>Polychaeta</taxon>
        <taxon>Sedentaria</taxon>
        <taxon>Canalipalpata</taxon>
        <taxon>Terebellida</taxon>
        <taxon>Terebelliformia</taxon>
        <taxon>Alvinellidae</taxon>
        <taxon>Paralvinella</taxon>
    </lineage>
</organism>
<evidence type="ECO:0000313" key="1">
    <source>
        <dbReference type="EMBL" id="KAK2164937.1"/>
    </source>
</evidence>
<accession>A0AAD9K504</accession>
<comment type="caution">
    <text evidence="1">The sequence shown here is derived from an EMBL/GenBank/DDBJ whole genome shotgun (WGS) entry which is preliminary data.</text>
</comment>
<evidence type="ECO:0000313" key="2">
    <source>
        <dbReference type="Proteomes" id="UP001208570"/>
    </source>
</evidence>
<dbReference type="Proteomes" id="UP001208570">
    <property type="component" value="Unassembled WGS sequence"/>
</dbReference>
<keyword evidence="2" id="KW-1185">Reference proteome</keyword>
<proteinExistence type="predicted"/>
<protein>
    <submittedName>
        <fullName evidence="1">Uncharacterized protein</fullName>
    </submittedName>
</protein>
<reference evidence="1" key="1">
    <citation type="journal article" date="2023" name="Mol. Biol. Evol.">
        <title>Third-Generation Sequencing Reveals the Adaptive Role of the Epigenome in Three Deep-Sea Polychaetes.</title>
        <authorList>
            <person name="Perez M."/>
            <person name="Aroh O."/>
            <person name="Sun Y."/>
            <person name="Lan Y."/>
            <person name="Juniper S.K."/>
            <person name="Young C.R."/>
            <person name="Angers B."/>
            <person name="Qian P.Y."/>
        </authorList>
    </citation>
    <scope>NUCLEOTIDE SEQUENCE</scope>
    <source>
        <strain evidence="1">P08H-3</strain>
    </source>
</reference>
<gene>
    <name evidence="1" type="ORF">LSH36_57g03024</name>
</gene>
<dbReference type="EMBL" id="JAODUP010000057">
    <property type="protein sequence ID" value="KAK2164937.1"/>
    <property type="molecule type" value="Genomic_DNA"/>
</dbReference>